<feature type="transmembrane region" description="Helical" evidence="2">
    <location>
        <begin position="46"/>
        <end position="65"/>
    </location>
</feature>
<dbReference type="Proteomes" id="UP000292423">
    <property type="component" value="Unassembled WGS sequence"/>
</dbReference>
<evidence type="ECO:0000313" key="5">
    <source>
        <dbReference type="Proteomes" id="UP000292423"/>
    </source>
</evidence>
<dbReference type="PANTHER" id="PTHR43446:SF1">
    <property type="entry name" value="BAND 7 DOMAIN-CONTAINING PROTEIN"/>
    <property type="match status" value="1"/>
</dbReference>
<keyword evidence="5" id="KW-1185">Reference proteome</keyword>
<dbReference type="CDD" id="cd03402">
    <property type="entry name" value="SPFH_like_u2"/>
    <property type="match status" value="1"/>
</dbReference>
<keyword evidence="2" id="KW-0812">Transmembrane</keyword>
<dbReference type="RefSeq" id="WP_130411667.1">
    <property type="nucleotide sequence ID" value="NZ_SHKX01000011.1"/>
</dbReference>
<comment type="caution">
    <text evidence="4">The sequence shown here is derived from an EMBL/GenBank/DDBJ whole genome shotgun (WGS) entry which is preliminary data.</text>
</comment>
<accession>A0A4Q7Z8I1</accession>
<dbReference type="SMART" id="SM00244">
    <property type="entry name" value="PHB"/>
    <property type="match status" value="1"/>
</dbReference>
<protein>
    <submittedName>
        <fullName evidence="4">Regulator of protease activity HflC (Stomatin/prohibitin superfamily)</fullName>
    </submittedName>
</protein>
<keyword evidence="4" id="KW-0378">Hydrolase</keyword>
<organism evidence="4 5">
    <name type="scientific">Fluviicoccus keumensis</name>
    <dbReference type="NCBI Taxonomy" id="1435465"/>
    <lineage>
        <taxon>Bacteria</taxon>
        <taxon>Pseudomonadati</taxon>
        <taxon>Pseudomonadota</taxon>
        <taxon>Gammaproteobacteria</taxon>
        <taxon>Moraxellales</taxon>
        <taxon>Moraxellaceae</taxon>
        <taxon>Fluviicoccus</taxon>
    </lineage>
</organism>
<comment type="subcellular location">
    <subcellularLocation>
        <location evidence="1">Membrane</location>
        <topology evidence="1">Single-pass membrane protein</topology>
    </subcellularLocation>
</comment>
<keyword evidence="2" id="KW-1133">Transmembrane helix</keyword>
<keyword evidence="4" id="KW-0645">Protease</keyword>
<dbReference type="Pfam" id="PF01145">
    <property type="entry name" value="Band_7"/>
    <property type="match status" value="1"/>
</dbReference>
<sequence length="290" mass="31416">MKAQSEEGNVSGLSGWLALPVWLALFGTAIWHIVGVPVTGQGMPSITAIIAIPLLMFISKGFNILQPNQAALFTFFGQYAGTMKESGFFWVNPFYAGQRISLRVHNLTTPTLKVNDRAGNPVEVAAVVVWRVADTARALFDVEDYGTYVVIQSESAVRAVVSSRWYDGDSHGLNSLRGDMDAVARLLAETIQEHVLLAGIEIVEARIAHLAYAPEIASAMLRRQQAEAVVSARGRIVEGAVSMVKMGIEQLEAEGVVKLADADRVKLVINLMTVLVSDNETQPVLNVGKD</sequence>
<dbReference type="PANTHER" id="PTHR43446">
    <property type="entry name" value="MEMBRANE PROTEIN-RELATED"/>
    <property type="match status" value="1"/>
</dbReference>
<evidence type="ECO:0000259" key="3">
    <source>
        <dbReference type="SMART" id="SM00244"/>
    </source>
</evidence>
<name>A0A4Q7Z8I1_9GAMM</name>
<keyword evidence="2" id="KW-0472">Membrane</keyword>
<dbReference type="OrthoDB" id="9813479at2"/>
<reference evidence="4 5" key="1">
    <citation type="submission" date="2019-02" db="EMBL/GenBank/DDBJ databases">
        <title>Genomic Encyclopedia of Type Strains, Phase IV (KMG-IV): sequencing the most valuable type-strain genomes for metagenomic binning, comparative biology and taxonomic classification.</title>
        <authorList>
            <person name="Goeker M."/>
        </authorList>
    </citation>
    <scope>NUCLEOTIDE SEQUENCE [LARGE SCALE GENOMIC DNA]</scope>
    <source>
        <strain evidence="4 5">DSM 105135</strain>
    </source>
</reference>
<evidence type="ECO:0000313" key="4">
    <source>
        <dbReference type="EMBL" id="RZU46768.1"/>
    </source>
</evidence>
<dbReference type="SUPFAM" id="SSF117892">
    <property type="entry name" value="Band 7/SPFH domain"/>
    <property type="match status" value="1"/>
</dbReference>
<feature type="transmembrane region" description="Helical" evidence="2">
    <location>
        <begin position="12"/>
        <end position="34"/>
    </location>
</feature>
<dbReference type="InterPro" id="IPR001107">
    <property type="entry name" value="Band_7"/>
</dbReference>
<evidence type="ECO:0000256" key="2">
    <source>
        <dbReference type="SAM" id="Phobius"/>
    </source>
</evidence>
<dbReference type="AlphaFoldDB" id="A0A4Q7Z8I1"/>
<gene>
    <name evidence="4" type="ORF">EV700_1149</name>
</gene>
<dbReference type="GO" id="GO:0006508">
    <property type="term" value="P:proteolysis"/>
    <property type="evidence" value="ECO:0007669"/>
    <property type="project" value="UniProtKB-KW"/>
</dbReference>
<dbReference type="GO" id="GO:0008233">
    <property type="term" value="F:peptidase activity"/>
    <property type="evidence" value="ECO:0007669"/>
    <property type="project" value="UniProtKB-KW"/>
</dbReference>
<dbReference type="Gene3D" id="3.30.479.30">
    <property type="entry name" value="Band 7 domain"/>
    <property type="match status" value="1"/>
</dbReference>
<feature type="domain" description="Band 7" evidence="3">
    <location>
        <begin position="60"/>
        <end position="224"/>
    </location>
</feature>
<dbReference type="EMBL" id="SHKX01000011">
    <property type="protein sequence ID" value="RZU46768.1"/>
    <property type="molecule type" value="Genomic_DNA"/>
</dbReference>
<dbReference type="InterPro" id="IPR036013">
    <property type="entry name" value="Band_7/SPFH_dom_sf"/>
</dbReference>
<dbReference type="GO" id="GO:0016020">
    <property type="term" value="C:membrane"/>
    <property type="evidence" value="ECO:0007669"/>
    <property type="project" value="UniProtKB-SubCell"/>
</dbReference>
<evidence type="ECO:0000256" key="1">
    <source>
        <dbReference type="ARBA" id="ARBA00004167"/>
    </source>
</evidence>
<proteinExistence type="predicted"/>